<feature type="transmembrane region" description="Helical" evidence="1">
    <location>
        <begin position="286"/>
        <end position="305"/>
    </location>
</feature>
<dbReference type="SUPFAM" id="SSF103481">
    <property type="entry name" value="Multidrug resistance efflux transporter EmrE"/>
    <property type="match status" value="1"/>
</dbReference>
<feature type="domain" description="EamA" evidence="2">
    <location>
        <begin position="3"/>
        <end position="140"/>
    </location>
</feature>
<dbReference type="GO" id="GO:0016020">
    <property type="term" value="C:membrane"/>
    <property type="evidence" value="ECO:0007669"/>
    <property type="project" value="InterPro"/>
</dbReference>
<feature type="transmembrane region" description="Helical" evidence="1">
    <location>
        <begin position="6"/>
        <end position="25"/>
    </location>
</feature>
<feature type="transmembrane region" description="Helical" evidence="1">
    <location>
        <begin position="70"/>
        <end position="89"/>
    </location>
</feature>
<feature type="transmembrane region" description="Helical" evidence="1">
    <location>
        <begin position="225"/>
        <end position="244"/>
    </location>
</feature>
<organism evidence="3 4">
    <name type="scientific">Candidatus Nomurabacteria bacterium GW2011_GWA2_40_9</name>
    <dbReference type="NCBI Taxonomy" id="1618734"/>
    <lineage>
        <taxon>Bacteria</taxon>
        <taxon>Candidatus Nomuraibacteriota</taxon>
    </lineage>
</organism>
<accession>A0A0G0WVM9</accession>
<evidence type="ECO:0000313" key="3">
    <source>
        <dbReference type="EMBL" id="KKR79477.1"/>
    </source>
</evidence>
<gene>
    <name evidence="3" type="ORF">UU24_C0007G0004</name>
</gene>
<evidence type="ECO:0000256" key="1">
    <source>
        <dbReference type="SAM" id="Phobius"/>
    </source>
</evidence>
<protein>
    <recommendedName>
        <fullName evidence="2">EamA domain-containing protein</fullName>
    </recommendedName>
</protein>
<name>A0A0G0WVM9_9BACT</name>
<feature type="transmembrane region" description="Helical" evidence="1">
    <location>
        <begin position="250"/>
        <end position="274"/>
    </location>
</feature>
<dbReference type="Pfam" id="PF00892">
    <property type="entry name" value="EamA"/>
    <property type="match status" value="1"/>
</dbReference>
<dbReference type="InterPro" id="IPR037185">
    <property type="entry name" value="EmrE-like"/>
</dbReference>
<evidence type="ECO:0000313" key="4">
    <source>
        <dbReference type="Proteomes" id="UP000034749"/>
    </source>
</evidence>
<dbReference type="AlphaFoldDB" id="A0A0G0WVM9"/>
<evidence type="ECO:0000259" key="2">
    <source>
        <dbReference type="Pfam" id="PF00892"/>
    </source>
</evidence>
<feature type="transmembrane region" description="Helical" evidence="1">
    <location>
        <begin position="37"/>
        <end position="58"/>
    </location>
</feature>
<sequence length="306" mass="34425">MNWFLIALVAPFLWAVVNIIDQYLIKKYTDNNRKSTGALVLFSSLIGLFFASLILFFANDVLDISMFDKLLLIASGVLTICWVIFYMFAIRIEHISSVVPWFLAVPVFGYVLGYFFFGETLALSQQIGSLIIFLGVLLLSLDFSNKGHTNFKWKVGLYMIPSCFLIALIGVIFKYVTIDGNFWVSSFWEYIGLGISGVFIYLFIPSYRVAFLQMIKIGRVKIFSLNFASEVISSIGNVLTNYAILLAPVVMVFLVGSFQPAILLILTIICTKFFPKIATENLSQRVLIPKIVSILVIILGSMVLFI</sequence>
<dbReference type="InterPro" id="IPR000620">
    <property type="entry name" value="EamA_dom"/>
</dbReference>
<feature type="transmembrane region" description="Helical" evidence="1">
    <location>
        <begin position="98"/>
        <end position="117"/>
    </location>
</feature>
<keyword evidence="1" id="KW-1133">Transmembrane helix</keyword>
<dbReference type="Proteomes" id="UP000034749">
    <property type="component" value="Unassembled WGS sequence"/>
</dbReference>
<feature type="transmembrane region" description="Helical" evidence="1">
    <location>
        <begin position="182"/>
        <end position="204"/>
    </location>
</feature>
<comment type="caution">
    <text evidence="3">The sequence shown here is derived from an EMBL/GenBank/DDBJ whole genome shotgun (WGS) entry which is preliminary data.</text>
</comment>
<reference evidence="3 4" key="1">
    <citation type="journal article" date="2015" name="Nature">
        <title>rRNA introns, odd ribosomes, and small enigmatic genomes across a large radiation of phyla.</title>
        <authorList>
            <person name="Brown C.T."/>
            <person name="Hug L.A."/>
            <person name="Thomas B.C."/>
            <person name="Sharon I."/>
            <person name="Castelle C.J."/>
            <person name="Singh A."/>
            <person name="Wilkins M.J."/>
            <person name="Williams K.H."/>
            <person name="Banfield J.F."/>
        </authorList>
    </citation>
    <scope>NUCLEOTIDE SEQUENCE [LARGE SCALE GENOMIC DNA]</scope>
</reference>
<keyword evidence="1" id="KW-0472">Membrane</keyword>
<feature type="transmembrane region" description="Helical" evidence="1">
    <location>
        <begin position="123"/>
        <end position="143"/>
    </location>
</feature>
<dbReference type="Gene3D" id="1.10.3730.20">
    <property type="match status" value="1"/>
</dbReference>
<keyword evidence="1" id="KW-0812">Transmembrane</keyword>
<proteinExistence type="predicted"/>
<dbReference type="EMBL" id="LBZW01000007">
    <property type="protein sequence ID" value="KKR79477.1"/>
    <property type="molecule type" value="Genomic_DNA"/>
</dbReference>
<feature type="transmembrane region" description="Helical" evidence="1">
    <location>
        <begin position="155"/>
        <end position="176"/>
    </location>
</feature>